<gene>
    <name evidence="2" type="ORF">BLNAU_8653</name>
</gene>
<sequence length="379" mass="43360">MSLGDPSLLVTTRNLVRKAEPTSREISVCSFNILMQRLCTHEFFDYTAKSTRKGTNRIPRVLQEIEFLDSDILALQEVDYIEAIQKSFSELYSILYATRPTNRTIDPTEKNSPVNGIAFLLRKNLFIPLKEEVHTFNDLDTLLTEEWKRGIITPDSTDVYSDTLFRHNNIVHLCCVEMSTLSSQTKKHIIFIANTHFHWHPHRIYIRNDQMRHSLRSLLMFRQACRAEFTEKGIEIEEHGFVFCGDFNAQPSIKAYQQYVSSPITNIDPNFDFAADLLEGLVESEKQRVSKTVSETAHQILPFRSSYADIFGEEPKYTNITEKFKGTLDYILYHGAPGHDIHPNAALALPSDELLGEFTALPSPRAGSDHISLKAVFEL</sequence>
<dbReference type="InterPro" id="IPR036691">
    <property type="entry name" value="Endo/exonu/phosph_ase_sf"/>
</dbReference>
<dbReference type="InterPro" id="IPR005135">
    <property type="entry name" value="Endo/exonuclease/phosphatase"/>
</dbReference>
<proteinExistence type="predicted"/>
<dbReference type="SUPFAM" id="SSF56219">
    <property type="entry name" value="DNase I-like"/>
    <property type="match status" value="1"/>
</dbReference>
<evidence type="ECO:0000313" key="2">
    <source>
        <dbReference type="EMBL" id="KAK2956430.1"/>
    </source>
</evidence>
<dbReference type="EMBL" id="JARBJD010000056">
    <property type="protein sequence ID" value="KAK2956430.1"/>
    <property type="molecule type" value="Genomic_DNA"/>
</dbReference>
<dbReference type="PANTHER" id="PTHR12121">
    <property type="entry name" value="CARBON CATABOLITE REPRESSOR PROTEIN 4"/>
    <property type="match status" value="1"/>
</dbReference>
<accession>A0ABQ9XY45</accession>
<organism evidence="2 3">
    <name type="scientific">Blattamonas nauphoetae</name>
    <dbReference type="NCBI Taxonomy" id="2049346"/>
    <lineage>
        <taxon>Eukaryota</taxon>
        <taxon>Metamonada</taxon>
        <taxon>Preaxostyla</taxon>
        <taxon>Oxymonadida</taxon>
        <taxon>Blattamonas</taxon>
    </lineage>
</organism>
<feature type="domain" description="Endonuclease/exonuclease/phosphatase" evidence="1">
    <location>
        <begin position="29"/>
        <end position="370"/>
    </location>
</feature>
<dbReference type="InterPro" id="IPR050410">
    <property type="entry name" value="CCR4/nocturin_mRNA_transcr"/>
</dbReference>
<keyword evidence="2" id="KW-0255">Endonuclease</keyword>
<dbReference type="Pfam" id="PF03372">
    <property type="entry name" value="Exo_endo_phos"/>
    <property type="match status" value="1"/>
</dbReference>
<dbReference type="Proteomes" id="UP001281761">
    <property type="component" value="Unassembled WGS sequence"/>
</dbReference>
<evidence type="ECO:0000313" key="3">
    <source>
        <dbReference type="Proteomes" id="UP001281761"/>
    </source>
</evidence>
<keyword evidence="2" id="KW-0540">Nuclease</keyword>
<reference evidence="2 3" key="1">
    <citation type="journal article" date="2022" name="bioRxiv">
        <title>Genomics of Preaxostyla Flagellates Illuminates Evolutionary Transitions and the Path Towards Mitochondrial Loss.</title>
        <authorList>
            <person name="Novak L.V.F."/>
            <person name="Treitli S.C."/>
            <person name="Pyrih J."/>
            <person name="Halakuc P."/>
            <person name="Pipaliya S.V."/>
            <person name="Vacek V."/>
            <person name="Brzon O."/>
            <person name="Soukal P."/>
            <person name="Eme L."/>
            <person name="Dacks J.B."/>
            <person name="Karnkowska A."/>
            <person name="Elias M."/>
            <person name="Hampl V."/>
        </authorList>
    </citation>
    <scope>NUCLEOTIDE SEQUENCE [LARGE SCALE GENOMIC DNA]</scope>
    <source>
        <strain evidence="2">NAU3</strain>
        <tissue evidence="2">Gut</tissue>
    </source>
</reference>
<dbReference type="GO" id="GO:0004519">
    <property type="term" value="F:endonuclease activity"/>
    <property type="evidence" value="ECO:0007669"/>
    <property type="project" value="UniProtKB-KW"/>
</dbReference>
<keyword evidence="3" id="KW-1185">Reference proteome</keyword>
<dbReference type="Gene3D" id="3.60.10.10">
    <property type="entry name" value="Endonuclease/exonuclease/phosphatase"/>
    <property type="match status" value="1"/>
</dbReference>
<name>A0ABQ9XY45_9EUKA</name>
<comment type="caution">
    <text evidence="2">The sequence shown here is derived from an EMBL/GenBank/DDBJ whole genome shotgun (WGS) entry which is preliminary data.</text>
</comment>
<evidence type="ECO:0000259" key="1">
    <source>
        <dbReference type="Pfam" id="PF03372"/>
    </source>
</evidence>
<dbReference type="PANTHER" id="PTHR12121:SF68">
    <property type="entry name" value="CARBON CATABOLITE REPRESSOR PROTEIN 4 HOMOLOG 4-RELATED"/>
    <property type="match status" value="1"/>
</dbReference>
<keyword evidence="2" id="KW-0378">Hydrolase</keyword>
<protein>
    <submittedName>
        <fullName evidence="2">Endonuclease/exonuclease/phosphatase family protein</fullName>
    </submittedName>
</protein>